<dbReference type="InterPro" id="IPR045187">
    <property type="entry name" value="CcO_II"/>
</dbReference>
<evidence type="ECO:0000256" key="11">
    <source>
        <dbReference type="ARBA" id="ARBA00023004"/>
    </source>
</evidence>
<comment type="catalytic activity">
    <reaction evidence="17">
        <text>4 Fe(II)-[cytochrome c] + O2 + 8 H(+)(in) = 4 Fe(III)-[cytochrome c] + 2 H2O + 4 H(+)(out)</text>
        <dbReference type="Rhea" id="RHEA:11436"/>
        <dbReference type="Rhea" id="RHEA-COMP:10350"/>
        <dbReference type="Rhea" id="RHEA-COMP:14399"/>
        <dbReference type="ChEBI" id="CHEBI:15377"/>
        <dbReference type="ChEBI" id="CHEBI:15378"/>
        <dbReference type="ChEBI" id="CHEBI:15379"/>
        <dbReference type="ChEBI" id="CHEBI:29033"/>
        <dbReference type="ChEBI" id="CHEBI:29034"/>
        <dbReference type="EC" id="7.1.1.9"/>
    </reaction>
</comment>
<organism evidence="22 23">
    <name type="scientific">Sorangium cellulosum</name>
    <name type="common">Polyangium cellulosum</name>
    <dbReference type="NCBI Taxonomy" id="56"/>
    <lineage>
        <taxon>Bacteria</taxon>
        <taxon>Pseudomonadati</taxon>
        <taxon>Myxococcota</taxon>
        <taxon>Polyangia</taxon>
        <taxon>Polyangiales</taxon>
        <taxon>Polyangiaceae</taxon>
        <taxon>Sorangium</taxon>
    </lineage>
</organism>
<evidence type="ECO:0000256" key="8">
    <source>
        <dbReference type="ARBA" id="ARBA00022967"/>
    </source>
</evidence>
<dbReference type="InterPro" id="IPR009056">
    <property type="entry name" value="Cyt_c-like_dom"/>
</dbReference>
<accession>A0A150PCN5</accession>
<evidence type="ECO:0000256" key="6">
    <source>
        <dbReference type="ARBA" id="ARBA00022692"/>
    </source>
</evidence>
<evidence type="ECO:0000256" key="3">
    <source>
        <dbReference type="ARBA" id="ARBA00022448"/>
    </source>
</evidence>
<dbReference type="SUPFAM" id="SSF49503">
    <property type="entry name" value="Cupredoxins"/>
    <property type="match status" value="1"/>
</dbReference>
<dbReference type="EC" id="7.1.1.9" evidence="17"/>
<comment type="cofactor">
    <cofactor evidence="17">
        <name>Cu cation</name>
        <dbReference type="ChEBI" id="CHEBI:23378"/>
    </cofactor>
    <text evidence="17">Binds a copper A center.</text>
</comment>
<evidence type="ECO:0000256" key="17">
    <source>
        <dbReference type="RuleBase" id="RU004024"/>
    </source>
</evidence>
<keyword evidence="5 16" id="KW-0679">Respiratory chain</keyword>
<dbReference type="PANTHER" id="PTHR22888:SF9">
    <property type="entry name" value="CYTOCHROME C OXIDASE SUBUNIT 2"/>
    <property type="match status" value="1"/>
</dbReference>
<dbReference type="InterPro" id="IPR002429">
    <property type="entry name" value="CcO_II-like_C"/>
</dbReference>
<comment type="similarity">
    <text evidence="2 16">Belongs to the cytochrome c oxidase subunit 2 family.</text>
</comment>
<dbReference type="GO" id="GO:0004129">
    <property type="term" value="F:cytochrome-c oxidase activity"/>
    <property type="evidence" value="ECO:0007669"/>
    <property type="project" value="UniProtKB-EC"/>
</dbReference>
<dbReference type="Gene3D" id="1.10.287.90">
    <property type="match status" value="1"/>
</dbReference>
<evidence type="ECO:0000259" key="20">
    <source>
        <dbReference type="PROSITE" id="PS50999"/>
    </source>
</evidence>
<feature type="domain" description="Cytochrome c" evidence="21">
    <location>
        <begin position="221"/>
        <end position="316"/>
    </location>
</feature>
<comment type="caution">
    <text evidence="22">The sequence shown here is derived from an EMBL/GenBank/DDBJ whole genome shotgun (WGS) entry which is preliminary data.</text>
</comment>
<feature type="domain" description="Cytochrome oxidase subunit II copper A binding" evidence="19">
    <location>
        <begin position="103"/>
        <end position="214"/>
    </location>
</feature>
<keyword evidence="7 15" id="KW-0479">Metal-binding</keyword>
<dbReference type="GO" id="GO:0016491">
    <property type="term" value="F:oxidoreductase activity"/>
    <property type="evidence" value="ECO:0007669"/>
    <property type="project" value="InterPro"/>
</dbReference>
<reference evidence="22 23" key="1">
    <citation type="submission" date="2014-02" db="EMBL/GenBank/DDBJ databases">
        <title>The small core and large imbalanced accessory genome model reveals a collaborative survival strategy of Sorangium cellulosum strains in nature.</title>
        <authorList>
            <person name="Han K."/>
            <person name="Peng R."/>
            <person name="Blom J."/>
            <person name="Li Y.-Z."/>
        </authorList>
    </citation>
    <scope>NUCLEOTIDE SEQUENCE [LARGE SCALE GENOMIC DNA]</scope>
    <source>
        <strain evidence="22 23">So0157-25</strain>
    </source>
</reference>
<dbReference type="InterPro" id="IPR011759">
    <property type="entry name" value="Cyt_c_oxidase_su2_TM_dom"/>
</dbReference>
<dbReference type="SUPFAM" id="SSF81464">
    <property type="entry name" value="Cytochrome c oxidase subunit II-like, transmembrane region"/>
    <property type="match status" value="1"/>
</dbReference>
<dbReference type="Gene3D" id="2.60.40.420">
    <property type="entry name" value="Cupredoxins - blue copper proteins"/>
    <property type="match status" value="1"/>
</dbReference>
<evidence type="ECO:0000313" key="23">
    <source>
        <dbReference type="Proteomes" id="UP000075420"/>
    </source>
</evidence>
<protein>
    <recommendedName>
        <fullName evidence="17">Cytochrome c oxidase subunit 2</fullName>
        <ecNumber evidence="17">7.1.1.9</ecNumber>
    </recommendedName>
</protein>
<evidence type="ECO:0000256" key="5">
    <source>
        <dbReference type="ARBA" id="ARBA00022660"/>
    </source>
</evidence>
<keyword evidence="9 16" id="KW-0249">Electron transport</keyword>
<dbReference type="Pfam" id="PF00034">
    <property type="entry name" value="Cytochrom_C"/>
    <property type="match status" value="1"/>
</dbReference>
<feature type="domain" description="Cytochrome oxidase subunit II transmembrane region profile" evidence="20">
    <location>
        <begin position="1"/>
        <end position="102"/>
    </location>
</feature>
<dbReference type="EMBL" id="JELY01002140">
    <property type="protein sequence ID" value="KYF53461.1"/>
    <property type="molecule type" value="Genomic_DNA"/>
</dbReference>
<evidence type="ECO:0000259" key="21">
    <source>
        <dbReference type="PROSITE" id="PS51007"/>
    </source>
</evidence>
<dbReference type="InterPro" id="IPR008972">
    <property type="entry name" value="Cupredoxin"/>
</dbReference>
<dbReference type="PROSITE" id="PS50857">
    <property type="entry name" value="COX2_CUA"/>
    <property type="match status" value="1"/>
</dbReference>
<evidence type="ECO:0000313" key="22">
    <source>
        <dbReference type="EMBL" id="KYF53461.1"/>
    </source>
</evidence>
<evidence type="ECO:0000256" key="7">
    <source>
        <dbReference type="ARBA" id="ARBA00022723"/>
    </source>
</evidence>
<dbReference type="Pfam" id="PF02790">
    <property type="entry name" value="COX2_TM"/>
    <property type="match status" value="1"/>
</dbReference>
<dbReference type="InterPro" id="IPR014222">
    <property type="entry name" value="Cyt_c_oxidase_su2"/>
</dbReference>
<keyword evidence="10 18" id="KW-1133">Transmembrane helix</keyword>
<keyword evidence="13 18" id="KW-0472">Membrane</keyword>
<dbReference type="GO" id="GO:0020037">
    <property type="term" value="F:heme binding"/>
    <property type="evidence" value="ECO:0007669"/>
    <property type="project" value="InterPro"/>
</dbReference>
<keyword evidence="4 15" id="KW-0349">Heme</keyword>
<dbReference type="PROSITE" id="PS50999">
    <property type="entry name" value="COX2_TM"/>
    <property type="match status" value="1"/>
</dbReference>
<feature type="transmembrane region" description="Helical" evidence="18">
    <location>
        <begin position="31"/>
        <end position="52"/>
    </location>
</feature>
<dbReference type="SUPFAM" id="SSF46626">
    <property type="entry name" value="Cytochrome c"/>
    <property type="match status" value="1"/>
</dbReference>
<evidence type="ECO:0000256" key="4">
    <source>
        <dbReference type="ARBA" id="ARBA00022617"/>
    </source>
</evidence>
<sequence length="316" mass="35307">MVMKNPIELGSFWLPRQGSTLAEHIDAGWDAAYWVSVLFFVLVVGAIALFVVKYRRRSEKDKTSPIDHSTTVEVVWTLIPLAIVIALFFVGMRGYVHASVAPAESYEINATGEMYLWTFTYPDGTTTINELAVPRGRPVRIILSSKDILHSFYIPEFRVKQDMVPGSYTSVWFEATEVGETVMLCTEYCGSGHSDMLATVKVLEPSDFEKWLEGNNNSDLPPEELGKTLFAKRSCATCHSLDGTRLQGPTLKGLFGREEELADGSKIIADENYFRESLFNPAGQVVRGYPPVMPSFKGLLKDREVDALIAYLKTVK</sequence>
<dbReference type="GO" id="GO:0005507">
    <property type="term" value="F:copper ion binding"/>
    <property type="evidence" value="ECO:0007669"/>
    <property type="project" value="InterPro"/>
</dbReference>
<name>A0A150PCN5_SORCE</name>
<evidence type="ECO:0000256" key="1">
    <source>
        <dbReference type="ARBA" id="ARBA00004141"/>
    </source>
</evidence>
<keyword evidence="11 15" id="KW-0408">Iron</keyword>
<keyword evidence="12 17" id="KW-0186">Copper</keyword>
<evidence type="ECO:0000256" key="16">
    <source>
        <dbReference type="RuleBase" id="RU000456"/>
    </source>
</evidence>
<keyword evidence="3 16" id="KW-0813">Transport</keyword>
<dbReference type="InterPro" id="IPR036909">
    <property type="entry name" value="Cyt_c-like_dom_sf"/>
</dbReference>
<dbReference type="GO" id="GO:0042773">
    <property type="term" value="P:ATP synthesis coupled electron transport"/>
    <property type="evidence" value="ECO:0007669"/>
    <property type="project" value="TreeGrafter"/>
</dbReference>
<comment type="subcellular location">
    <subcellularLocation>
        <location evidence="16">Cell membrane</location>
        <topology evidence="16">Multi-pass membrane protein</topology>
    </subcellularLocation>
    <subcellularLocation>
        <location evidence="1">Membrane</location>
        <topology evidence="1">Multi-pass membrane protein</topology>
    </subcellularLocation>
</comment>
<dbReference type="Pfam" id="PF00116">
    <property type="entry name" value="COX2"/>
    <property type="match status" value="1"/>
</dbReference>
<keyword evidence="6 16" id="KW-0812">Transmembrane</keyword>
<evidence type="ECO:0000256" key="12">
    <source>
        <dbReference type="ARBA" id="ARBA00023008"/>
    </source>
</evidence>
<evidence type="ECO:0000256" key="9">
    <source>
        <dbReference type="ARBA" id="ARBA00022982"/>
    </source>
</evidence>
<keyword evidence="8" id="KW-1278">Translocase</keyword>
<dbReference type="GO" id="GO:0005886">
    <property type="term" value="C:plasma membrane"/>
    <property type="evidence" value="ECO:0007669"/>
    <property type="project" value="UniProtKB-SubCell"/>
</dbReference>
<evidence type="ECO:0000256" key="15">
    <source>
        <dbReference type="PROSITE-ProRule" id="PRU00433"/>
    </source>
</evidence>
<dbReference type="PANTHER" id="PTHR22888">
    <property type="entry name" value="CYTOCHROME C OXIDASE, SUBUNIT II"/>
    <property type="match status" value="1"/>
</dbReference>
<proteinExistence type="inferred from homology"/>
<dbReference type="Proteomes" id="UP000075420">
    <property type="component" value="Unassembled WGS sequence"/>
</dbReference>
<dbReference type="Gene3D" id="1.10.760.10">
    <property type="entry name" value="Cytochrome c-like domain"/>
    <property type="match status" value="1"/>
</dbReference>
<evidence type="ECO:0000256" key="2">
    <source>
        <dbReference type="ARBA" id="ARBA00007866"/>
    </source>
</evidence>
<evidence type="ECO:0000256" key="13">
    <source>
        <dbReference type="ARBA" id="ARBA00023136"/>
    </source>
</evidence>
<evidence type="ECO:0000256" key="18">
    <source>
        <dbReference type="SAM" id="Phobius"/>
    </source>
</evidence>
<dbReference type="CDD" id="cd13915">
    <property type="entry name" value="CuRO_HCO_II_like_2"/>
    <property type="match status" value="1"/>
</dbReference>
<feature type="transmembrane region" description="Helical" evidence="18">
    <location>
        <begin position="73"/>
        <end position="96"/>
    </location>
</feature>
<evidence type="ECO:0000259" key="19">
    <source>
        <dbReference type="PROSITE" id="PS50857"/>
    </source>
</evidence>
<dbReference type="PROSITE" id="PS51007">
    <property type="entry name" value="CYTC"/>
    <property type="match status" value="1"/>
</dbReference>
<evidence type="ECO:0000256" key="14">
    <source>
        <dbReference type="ARBA" id="ARBA00024688"/>
    </source>
</evidence>
<gene>
    <name evidence="22" type="ORF">BE08_46300</name>
</gene>
<dbReference type="NCBIfam" id="TIGR02866">
    <property type="entry name" value="CoxB"/>
    <property type="match status" value="1"/>
</dbReference>
<dbReference type="AlphaFoldDB" id="A0A150PCN5"/>
<dbReference type="InterPro" id="IPR036257">
    <property type="entry name" value="Cyt_c_oxidase_su2_TM_sf"/>
</dbReference>
<comment type="function">
    <text evidence="14 17">Subunits I and II form the functional core of the enzyme complex. Electrons originating in cytochrome c are transferred via heme a and Cu(A) to the binuclear center formed by heme a3 and Cu(B).</text>
</comment>
<evidence type="ECO:0000256" key="10">
    <source>
        <dbReference type="ARBA" id="ARBA00022989"/>
    </source>
</evidence>